<gene>
    <name evidence="3" type="ORF">DBV05_g10343</name>
</gene>
<dbReference type="EMBL" id="VCHE01000115">
    <property type="protein sequence ID" value="KAB2570964.1"/>
    <property type="molecule type" value="Genomic_DNA"/>
</dbReference>
<name>A0A5N5D0P7_9PEZI</name>
<reference evidence="3 4" key="1">
    <citation type="journal article" date="2019" name="Sci. Rep.">
        <title>A multi-omics analysis of the grapevine pathogen Lasiodiplodia theobromae reveals that temperature affects the expression of virulence- and pathogenicity-related genes.</title>
        <authorList>
            <person name="Felix C."/>
            <person name="Meneses R."/>
            <person name="Goncalves M.F.M."/>
            <person name="Tilleman L."/>
            <person name="Duarte A.S."/>
            <person name="Jorrin-Novo J.V."/>
            <person name="Van de Peer Y."/>
            <person name="Deforce D."/>
            <person name="Van Nieuwerburgh F."/>
            <person name="Esteves A.C."/>
            <person name="Alves A."/>
        </authorList>
    </citation>
    <scope>NUCLEOTIDE SEQUENCE [LARGE SCALE GENOMIC DNA]</scope>
    <source>
        <strain evidence="3 4">LA-SOL3</strain>
    </source>
</reference>
<evidence type="ECO:0000313" key="3">
    <source>
        <dbReference type="EMBL" id="KAB2570964.1"/>
    </source>
</evidence>
<feature type="region of interest" description="Disordered" evidence="2">
    <location>
        <begin position="1"/>
        <end position="23"/>
    </location>
</feature>
<evidence type="ECO:0000313" key="4">
    <source>
        <dbReference type="Proteomes" id="UP000325902"/>
    </source>
</evidence>
<feature type="coiled-coil region" evidence="1">
    <location>
        <begin position="38"/>
        <end position="65"/>
    </location>
</feature>
<dbReference type="Proteomes" id="UP000325902">
    <property type="component" value="Unassembled WGS sequence"/>
</dbReference>
<keyword evidence="4" id="KW-1185">Reference proteome</keyword>
<accession>A0A5N5D0P7</accession>
<comment type="caution">
    <text evidence="3">The sequence shown here is derived from an EMBL/GenBank/DDBJ whole genome shotgun (WGS) entry which is preliminary data.</text>
</comment>
<evidence type="ECO:0000256" key="2">
    <source>
        <dbReference type="SAM" id="MobiDB-lite"/>
    </source>
</evidence>
<evidence type="ECO:0000256" key="1">
    <source>
        <dbReference type="SAM" id="Coils"/>
    </source>
</evidence>
<dbReference type="AlphaFoldDB" id="A0A5N5D0P7"/>
<feature type="compositionally biased region" description="Polar residues" evidence="2">
    <location>
        <begin position="1"/>
        <end position="14"/>
    </location>
</feature>
<keyword evidence="1" id="KW-0175">Coiled coil</keyword>
<sequence length="223" mass="24971">MPANSTVVPASLSSGAKPYSEDPRKVMDAFRNRTKDALDQILDETNRIQKRMENLANENESNNEREWQQLLIEATGSLAKHSLQQVGDLRQFGTKKLTDANLARQATSSANNTFIGVTNAVDDFYSSAREWLNGAASSLQYWLPANNAAENKIRQFERARNNWHKGYSTVIEGWFEGDDFGHNNGADNFSAIEGLATKLNFMGMENFTIVKKDNGWALELSTE</sequence>
<organism evidence="3 4">
    <name type="scientific">Lasiodiplodia theobromae</name>
    <dbReference type="NCBI Taxonomy" id="45133"/>
    <lineage>
        <taxon>Eukaryota</taxon>
        <taxon>Fungi</taxon>
        <taxon>Dikarya</taxon>
        <taxon>Ascomycota</taxon>
        <taxon>Pezizomycotina</taxon>
        <taxon>Dothideomycetes</taxon>
        <taxon>Dothideomycetes incertae sedis</taxon>
        <taxon>Botryosphaeriales</taxon>
        <taxon>Botryosphaeriaceae</taxon>
        <taxon>Lasiodiplodia</taxon>
    </lineage>
</organism>
<protein>
    <submittedName>
        <fullName evidence="3">Uncharacterized protein</fullName>
    </submittedName>
</protein>
<proteinExistence type="predicted"/>